<feature type="domain" description="YTH" evidence="3">
    <location>
        <begin position="304"/>
        <end position="445"/>
    </location>
</feature>
<feature type="compositionally biased region" description="Polar residues" evidence="2">
    <location>
        <begin position="148"/>
        <end position="163"/>
    </location>
</feature>
<evidence type="ECO:0000313" key="4">
    <source>
        <dbReference type="EMBL" id="KAL3843667.1"/>
    </source>
</evidence>
<dbReference type="InterPro" id="IPR045168">
    <property type="entry name" value="YTH_prot"/>
</dbReference>
<evidence type="ECO:0000256" key="2">
    <source>
        <dbReference type="SAM" id="MobiDB-lite"/>
    </source>
</evidence>
<gene>
    <name evidence="4" type="ORF">ACJIZ3_001070</name>
</gene>
<evidence type="ECO:0000313" key="5">
    <source>
        <dbReference type="Proteomes" id="UP001634393"/>
    </source>
</evidence>
<dbReference type="PANTHER" id="PTHR12357:SF95">
    <property type="entry name" value="YTH DOMAIN-CONTAINING FAMILY PROTEIN"/>
    <property type="match status" value="1"/>
</dbReference>
<feature type="compositionally biased region" description="Polar residues" evidence="2">
    <location>
        <begin position="46"/>
        <end position="58"/>
    </location>
</feature>
<reference evidence="4 5" key="1">
    <citation type="submission" date="2024-12" db="EMBL/GenBank/DDBJ databases">
        <title>The unique morphological basis and parallel evolutionary history of personate flowers in Penstemon.</title>
        <authorList>
            <person name="Depatie T.H."/>
            <person name="Wessinger C.A."/>
        </authorList>
    </citation>
    <scope>NUCLEOTIDE SEQUENCE [LARGE SCALE GENOMIC DNA]</scope>
    <source>
        <strain evidence="4">WTNN_2</strain>
        <tissue evidence="4">Leaf</tissue>
    </source>
</reference>
<dbReference type="PANTHER" id="PTHR12357">
    <property type="entry name" value="YTH YT521-B HOMOLOGY DOMAIN-CONTAINING"/>
    <property type="match status" value="1"/>
</dbReference>
<dbReference type="Gene3D" id="3.10.590.10">
    <property type="entry name" value="ph1033 like domains"/>
    <property type="match status" value="1"/>
</dbReference>
<keyword evidence="1" id="KW-0694">RNA-binding</keyword>
<sequence length="496" mass="55043">MSGGKNIKPSPGPISESTERDTEKEGIPSDLMPSLSASGDAIPGTSEANNQPSSSQQNVYYPPVSYGYYYSGYIPQADKEGYSNTAGGSYTGGMQSDNSPQFYYHAGYGYTNVDGKQMYSSSEYLQQPYGSEAFPYYSYDSTYAGNASTGAKNGSGKSSAAKTNNNPSSKVSASPSNSNVQHSASAFSRSTYQNQQPKPPNKPSSGYQRPAGNFYQNPGVYMQYGPAKYQSSGGRVLNNNHQNMSRENLGRNVENEASIELTRGPRADNKNNSSRVQPEFEQPGVTIEKGKYNLQEFQTEYDNAKFFVIKSYSEDDIHKSIKYNVWSSTTNGNKKLDAAYTEADAKTRETGTICPVFLFFSVNGSGQFVGVAEMIGHVDFSKNMDFWQVDKWNGFFPIKWHIIKDVPNTQFRHIILKNNENKPVTFSRDTQEIGLKQGVEMLSIFKSYSEKTSVVEDFNFYENREKSLRAKRDLKAANKSDASYLVSLTENLSLDS</sequence>
<comment type="caution">
    <text evidence="4">The sequence shown here is derived from an EMBL/GenBank/DDBJ whole genome shotgun (WGS) entry which is preliminary data.</text>
</comment>
<dbReference type="EMBL" id="JBJXBP010000002">
    <property type="protein sequence ID" value="KAL3843667.1"/>
    <property type="molecule type" value="Genomic_DNA"/>
</dbReference>
<evidence type="ECO:0000259" key="3">
    <source>
        <dbReference type="PROSITE" id="PS50882"/>
    </source>
</evidence>
<dbReference type="CDD" id="cd21134">
    <property type="entry name" value="YTH"/>
    <property type="match status" value="1"/>
</dbReference>
<feature type="region of interest" description="Disordered" evidence="2">
    <location>
        <begin position="259"/>
        <end position="284"/>
    </location>
</feature>
<feature type="compositionally biased region" description="Low complexity" evidence="2">
    <location>
        <begin position="164"/>
        <end position="180"/>
    </location>
</feature>
<keyword evidence="5" id="KW-1185">Reference proteome</keyword>
<comment type="similarity">
    <text evidence="1">Belongs to the YTHDF family.</text>
</comment>
<dbReference type="AlphaFoldDB" id="A0ABD3U5L3"/>
<feature type="region of interest" description="Disordered" evidence="2">
    <location>
        <begin position="148"/>
        <end position="219"/>
    </location>
</feature>
<proteinExistence type="inferred from homology"/>
<organism evidence="4 5">
    <name type="scientific">Penstemon smallii</name>
    <dbReference type="NCBI Taxonomy" id="265156"/>
    <lineage>
        <taxon>Eukaryota</taxon>
        <taxon>Viridiplantae</taxon>
        <taxon>Streptophyta</taxon>
        <taxon>Embryophyta</taxon>
        <taxon>Tracheophyta</taxon>
        <taxon>Spermatophyta</taxon>
        <taxon>Magnoliopsida</taxon>
        <taxon>eudicotyledons</taxon>
        <taxon>Gunneridae</taxon>
        <taxon>Pentapetalae</taxon>
        <taxon>asterids</taxon>
        <taxon>lamiids</taxon>
        <taxon>Lamiales</taxon>
        <taxon>Plantaginaceae</taxon>
        <taxon>Cheloneae</taxon>
        <taxon>Penstemon</taxon>
    </lineage>
</organism>
<comment type="function">
    <text evidence="1">Specifically recognizes and binds N6-methyladenosine (m6A)-containing RNAs, and regulates mRNA stability. M6A is a modification present at internal sites of mRNAs and some non-coding RNAs and plays a role in mRNA stability and processing.</text>
</comment>
<dbReference type="PROSITE" id="PS50882">
    <property type="entry name" value="YTH"/>
    <property type="match status" value="1"/>
</dbReference>
<dbReference type="Pfam" id="PF04146">
    <property type="entry name" value="YTH"/>
    <property type="match status" value="1"/>
</dbReference>
<feature type="compositionally biased region" description="Polar residues" evidence="2">
    <location>
        <begin position="181"/>
        <end position="192"/>
    </location>
</feature>
<feature type="region of interest" description="Disordered" evidence="2">
    <location>
        <begin position="1"/>
        <end position="59"/>
    </location>
</feature>
<evidence type="ECO:0000256" key="1">
    <source>
        <dbReference type="RuleBase" id="RU369095"/>
    </source>
</evidence>
<dbReference type="GO" id="GO:0003729">
    <property type="term" value="F:mRNA binding"/>
    <property type="evidence" value="ECO:0007669"/>
    <property type="project" value="UniProtKB-UniRule"/>
</dbReference>
<dbReference type="InterPro" id="IPR007275">
    <property type="entry name" value="YTH_domain"/>
</dbReference>
<dbReference type="Proteomes" id="UP001634393">
    <property type="component" value="Unassembled WGS sequence"/>
</dbReference>
<name>A0ABD3U5L3_9LAMI</name>
<accession>A0ABD3U5L3</accession>
<protein>
    <recommendedName>
        <fullName evidence="1">YTH domain-containing family protein</fullName>
    </recommendedName>
</protein>
<feature type="compositionally biased region" description="Basic and acidic residues" evidence="2">
    <location>
        <begin position="17"/>
        <end position="27"/>
    </location>
</feature>
<dbReference type="GO" id="GO:1990247">
    <property type="term" value="F:N6-methyladenosine-containing RNA reader activity"/>
    <property type="evidence" value="ECO:0007669"/>
    <property type="project" value="UniProtKB-UniRule"/>
</dbReference>